<dbReference type="Proteomes" id="UP000197208">
    <property type="component" value="Unassembled WGS sequence"/>
</dbReference>
<sequence length="225" mass="24892">MVAVSKFIEKQLLLNGCPKDKIVVSYIGIPISSQEPIEYSDKDTTILFVGRLEPVKGCEYLIRAAADIQRNYPSIMLKVIGNGSQREMLEKLAEDLNCQCMFIGELDNISVRDEMRRALVLCSPSVPLENGECEALGMVCLESQTMGTPVVAFDVGGIPETIPPSLNSQLVKDIDYKSLGDVILSVITDSDGYSIRVKEGKKFVDEKFDIKVCNEERNTIYGSIL</sequence>
<accession>A0A246BSI4</accession>
<dbReference type="Gene3D" id="3.40.50.2000">
    <property type="entry name" value="Glycogen Phosphorylase B"/>
    <property type="match status" value="2"/>
</dbReference>
<dbReference type="PANTHER" id="PTHR45947:SF14">
    <property type="entry name" value="SLL1723 PROTEIN"/>
    <property type="match status" value="1"/>
</dbReference>
<evidence type="ECO:0000259" key="1">
    <source>
        <dbReference type="Pfam" id="PF00534"/>
    </source>
</evidence>
<dbReference type="GO" id="GO:0016757">
    <property type="term" value="F:glycosyltransferase activity"/>
    <property type="evidence" value="ECO:0007669"/>
    <property type="project" value="InterPro"/>
</dbReference>
<keyword evidence="3" id="KW-1185">Reference proteome</keyword>
<feature type="domain" description="Glycosyl transferase family 1" evidence="1">
    <location>
        <begin position="40"/>
        <end position="201"/>
    </location>
</feature>
<protein>
    <recommendedName>
        <fullName evidence="1">Glycosyl transferase family 1 domain-containing protein</fullName>
    </recommendedName>
</protein>
<dbReference type="EMBL" id="NHMK01000006">
    <property type="protein sequence ID" value="OWL98631.1"/>
    <property type="molecule type" value="Genomic_DNA"/>
</dbReference>
<reference evidence="2 3" key="1">
    <citation type="submission" date="2017-05" db="EMBL/GenBank/DDBJ databases">
        <title>De novo genome assembly of Deniococcus indicus strain DR1.</title>
        <authorList>
            <person name="Chauhan D."/>
            <person name="Yennamalli R.M."/>
            <person name="Priyadarshini R."/>
        </authorList>
    </citation>
    <scope>NUCLEOTIDE SEQUENCE [LARGE SCALE GENOMIC DNA]</scope>
    <source>
        <strain evidence="2 3">DR1</strain>
    </source>
</reference>
<organism evidence="2 3">
    <name type="scientific">Deinococcus indicus</name>
    <dbReference type="NCBI Taxonomy" id="223556"/>
    <lineage>
        <taxon>Bacteria</taxon>
        <taxon>Thermotogati</taxon>
        <taxon>Deinococcota</taxon>
        <taxon>Deinococci</taxon>
        <taxon>Deinococcales</taxon>
        <taxon>Deinococcaceae</taxon>
        <taxon>Deinococcus</taxon>
    </lineage>
</organism>
<proteinExistence type="predicted"/>
<gene>
    <name evidence="2" type="ORF">CBQ26_01805</name>
</gene>
<evidence type="ECO:0000313" key="3">
    <source>
        <dbReference type="Proteomes" id="UP000197208"/>
    </source>
</evidence>
<dbReference type="SUPFAM" id="SSF53756">
    <property type="entry name" value="UDP-Glycosyltransferase/glycogen phosphorylase"/>
    <property type="match status" value="1"/>
</dbReference>
<name>A0A246BSI4_9DEIO</name>
<comment type="caution">
    <text evidence="2">The sequence shown here is derived from an EMBL/GenBank/DDBJ whole genome shotgun (WGS) entry which is preliminary data.</text>
</comment>
<dbReference type="Pfam" id="PF00534">
    <property type="entry name" value="Glycos_transf_1"/>
    <property type="match status" value="1"/>
</dbReference>
<dbReference type="PANTHER" id="PTHR45947">
    <property type="entry name" value="SULFOQUINOVOSYL TRANSFERASE SQD2"/>
    <property type="match status" value="1"/>
</dbReference>
<dbReference type="InterPro" id="IPR050194">
    <property type="entry name" value="Glycosyltransferase_grp1"/>
</dbReference>
<evidence type="ECO:0000313" key="2">
    <source>
        <dbReference type="EMBL" id="OWL98631.1"/>
    </source>
</evidence>
<dbReference type="InterPro" id="IPR001296">
    <property type="entry name" value="Glyco_trans_1"/>
</dbReference>
<dbReference type="AlphaFoldDB" id="A0A246BSI4"/>